<dbReference type="SFLD" id="SFLDS00003">
    <property type="entry name" value="Haloacid_Dehalogenase"/>
    <property type="match status" value="1"/>
</dbReference>
<keyword evidence="4" id="KW-1185">Reference proteome</keyword>
<dbReference type="AlphaFoldDB" id="A0A0C3RGB1"/>
<dbReference type="InterPro" id="IPR023198">
    <property type="entry name" value="PGP-like_dom2"/>
</dbReference>
<dbReference type="InterPro" id="IPR036412">
    <property type="entry name" value="HAD-like_sf"/>
</dbReference>
<dbReference type="SFLD" id="SFLDG01129">
    <property type="entry name" value="C1.5:_HAD__Beta-PGM__Phosphata"/>
    <property type="match status" value="1"/>
</dbReference>
<dbReference type="Gene3D" id="1.10.150.240">
    <property type="entry name" value="Putative phosphatase, domain 2"/>
    <property type="match status" value="1"/>
</dbReference>
<evidence type="ECO:0008006" key="5">
    <source>
        <dbReference type="Google" id="ProtNLM"/>
    </source>
</evidence>
<dbReference type="Proteomes" id="UP000031937">
    <property type="component" value="Unassembled WGS sequence"/>
</dbReference>
<dbReference type="EMBL" id="JPIT01000018">
    <property type="protein sequence ID" value="KIO45265.1"/>
    <property type="molecule type" value="Genomic_DNA"/>
</dbReference>
<comment type="caution">
    <text evidence="1">The sequence shown here is derived from an EMBL/GenBank/DDBJ whole genome shotgun (WGS) entry which is preliminary data.</text>
</comment>
<reference evidence="2 3" key="2">
    <citation type="submission" date="2014-07" db="EMBL/GenBank/DDBJ databases">
        <title>Porphyromonadaceae bacterium OUH 334697 = ATCC BAA-2682 = DSM 28341 draft genome.</title>
        <authorList>
            <person name="Sydenham T.V."/>
            <person name="Hasman H."/>
            <person name="Justesen U.S."/>
        </authorList>
    </citation>
    <scope>NUCLEOTIDE SEQUENCE [LARGE SCALE GENOMIC DNA]</scope>
    <source>
        <strain evidence="2 3">OUH 334697</strain>
    </source>
</reference>
<dbReference type="InterPro" id="IPR006439">
    <property type="entry name" value="HAD-SF_hydro_IA"/>
</dbReference>
<dbReference type="CDD" id="cd02603">
    <property type="entry name" value="HAD_sEH-N_like"/>
    <property type="match status" value="1"/>
</dbReference>
<dbReference type="EMBL" id="JPIU01000039">
    <property type="protein sequence ID" value="KIO44479.1"/>
    <property type="molecule type" value="Genomic_DNA"/>
</dbReference>
<dbReference type="SUPFAM" id="SSF56784">
    <property type="entry name" value="HAD-like"/>
    <property type="match status" value="1"/>
</dbReference>
<dbReference type="Pfam" id="PF00702">
    <property type="entry name" value="Hydrolase"/>
    <property type="match status" value="1"/>
</dbReference>
<dbReference type="NCBIfam" id="TIGR01509">
    <property type="entry name" value="HAD-SF-IA-v3"/>
    <property type="match status" value="1"/>
</dbReference>
<dbReference type="Gene3D" id="3.40.50.1000">
    <property type="entry name" value="HAD superfamily/HAD-like"/>
    <property type="match status" value="1"/>
</dbReference>
<sequence length="205" mass="23940">MKGITTIIFDLGGVLMDLDKNACIRAFQAIGFKDIDEYLDIYLPKEGVFKQLEQGQIGTDEFHEGVRKLIGRSVTDESIDDAYREMLAGIPGYKLEMLRQLKEHYQILLLSNTNPIMMDYIRKTYFMDEGVSWKNYFDELFLSYELKMTKPDPAIFKEVIRRSGIHPETTFYLDDSPRNIETGKSFGLKTYTVQPHEDFRFLFNK</sequence>
<reference evidence="1 4" key="1">
    <citation type="submission" date="2014-07" db="EMBL/GenBank/DDBJ databases">
        <title>Porphyromonadaceae bacterium OUH 308042 = ATCC BAA-2681 = DSM 28342 draft genome.</title>
        <authorList>
            <person name="Sydenham T.V."/>
            <person name="Hasman H."/>
            <person name="Justensen U.S."/>
        </authorList>
    </citation>
    <scope>NUCLEOTIDE SEQUENCE [LARGE SCALE GENOMIC DNA]</scope>
    <source>
        <strain evidence="1 4">OUH 308042</strain>
    </source>
</reference>
<dbReference type="InterPro" id="IPR023214">
    <property type="entry name" value="HAD_sf"/>
</dbReference>
<evidence type="ECO:0000313" key="3">
    <source>
        <dbReference type="Proteomes" id="UP000031937"/>
    </source>
</evidence>
<proteinExistence type="predicted"/>
<organism evidence="1 4">
    <name type="scientific">Sanguibacteroides justesenii</name>
    <dbReference type="NCBI Taxonomy" id="1547597"/>
    <lineage>
        <taxon>Bacteria</taxon>
        <taxon>Pseudomonadati</taxon>
        <taxon>Bacteroidota</taxon>
        <taxon>Bacteroidia</taxon>
        <taxon>Bacteroidales</taxon>
        <taxon>Porphyromonadaceae</taxon>
        <taxon>Sanguibacteroides</taxon>
    </lineage>
</organism>
<dbReference type="PRINTS" id="PR00413">
    <property type="entry name" value="HADHALOGNASE"/>
</dbReference>
<dbReference type="PANTHER" id="PTHR43611">
    <property type="entry name" value="ALPHA-D-GLUCOSE 1-PHOSPHATE PHOSPHATASE"/>
    <property type="match status" value="1"/>
</dbReference>
<evidence type="ECO:0000313" key="2">
    <source>
        <dbReference type="EMBL" id="KIO45265.1"/>
    </source>
</evidence>
<evidence type="ECO:0000313" key="4">
    <source>
        <dbReference type="Proteomes" id="UP000031980"/>
    </source>
</evidence>
<evidence type="ECO:0000313" key="1">
    <source>
        <dbReference type="EMBL" id="KIO44479.1"/>
    </source>
</evidence>
<protein>
    <recommendedName>
        <fullName evidence="5">HAD family phosphatase</fullName>
    </recommendedName>
</protein>
<dbReference type="PANTHER" id="PTHR43611:SF3">
    <property type="entry name" value="FLAVIN MONONUCLEOTIDE HYDROLASE 1, CHLOROPLATIC"/>
    <property type="match status" value="1"/>
</dbReference>
<dbReference type="Proteomes" id="UP000031980">
    <property type="component" value="Unassembled WGS sequence"/>
</dbReference>
<name>A0A0C3RGB1_9PORP</name>
<gene>
    <name evidence="1" type="ORF">BA92_09800</name>
    <name evidence="2" type="ORF">IE90_07525</name>
</gene>
<accession>A0A0C3RGB1</accession>